<feature type="transmembrane region" description="Helical" evidence="2">
    <location>
        <begin position="33"/>
        <end position="57"/>
    </location>
</feature>
<keyword evidence="2" id="KW-0472">Membrane</keyword>
<keyword evidence="4" id="KW-1185">Reference proteome</keyword>
<evidence type="ECO:0000256" key="2">
    <source>
        <dbReference type="SAM" id="Phobius"/>
    </source>
</evidence>
<proteinExistence type="predicted"/>
<evidence type="ECO:0000313" key="4">
    <source>
        <dbReference type="Proteomes" id="UP001302349"/>
    </source>
</evidence>
<feature type="transmembrane region" description="Helical" evidence="2">
    <location>
        <begin position="63"/>
        <end position="85"/>
    </location>
</feature>
<protein>
    <submittedName>
        <fullName evidence="3">AtpZ/AtpI family protein</fullName>
    </submittedName>
</protein>
<sequence>MEKKIRKKDRSSKPSPEQSEAGKLKDAGTGSTFLRFTGVGFEMLATIGVGVTAGYYADKYFQLQFPVFLLSLSFISLFGSLYLLYKRLPKE</sequence>
<feature type="compositionally biased region" description="Basic residues" evidence="1">
    <location>
        <begin position="1"/>
        <end position="10"/>
    </location>
</feature>
<name>A0ABZ0ILP7_9BACT</name>
<gene>
    <name evidence="3" type="ORF">RT717_22975</name>
</gene>
<reference evidence="3 4" key="1">
    <citation type="journal article" date="2023" name="Microbiol. Resour. Announc.">
        <title>Complete Genome Sequence of Imperialibacter roseus strain P4T.</title>
        <authorList>
            <person name="Tizabi D.R."/>
            <person name="Bachvaroff T."/>
            <person name="Hill R.T."/>
        </authorList>
    </citation>
    <scope>NUCLEOTIDE SEQUENCE [LARGE SCALE GENOMIC DNA]</scope>
    <source>
        <strain evidence="3 4">P4T</strain>
    </source>
</reference>
<dbReference type="Pfam" id="PF09527">
    <property type="entry name" value="ATPase_gene1"/>
    <property type="match status" value="1"/>
</dbReference>
<keyword evidence="2" id="KW-0812">Transmembrane</keyword>
<dbReference type="RefSeq" id="WP_317488687.1">
    <property type="nucleotide sequence ID" value="NZ_CP136051.1"/>
</dbReference>
<feature type="region of interest" description="Disordered" evidence="1">
    <location>
        <begin position="1"/>
        <end position="30"/>
    </location>
</feature>
<dbReference type="EMBL" id="CP136051">
    <property type="protein sequence ID" value="WOK05944.1"/>
    <property type="molecule type" value="Genomic_DNA"/>
</dbReference>
<dbReference type="InterPro" id="IPR032820">
    <property type="entry name" value="ATPase_put"/>
</dbReference>
<dbReference type="Proteomes" id="UP001302349">
    <property type="component" value="Chromosome"/>
</dbReference>
<keyword evidence="2" id="KW-1133">Transmembrane helix</keyword>
<accession>A0ABZ0ILP7</accession>
<organism evidence="3 4">
    <name type="scientific">Imperialibacter roseus</name>
    <dbReference type="NCBI Taxonomy" id="1324217"/>
    <lineage>
        <taxon>Bacteria</taxon>
        <taxon>Pseudomonadati</taxon>
        <taxon>Bacteroidota</taxon>
        <taxon>Cytophagia</taxon>
        <taxon>Cytophagales</taxon>
        <taxon>Flammeovirgaceae</taxon>
        <taxon>Imperialibacter</taxon>
    </lineage>
</organism>
<evidence type="ECO:0000313" key="3">
    <source>
        <dbReference type="EMBL" id="WOK05944.1"/>
    </source>
</evidence>
<evidence type="ECO:0000256" key="1">
    <source>
        <dbReference type="SAM" id="MobiDB-lite"/>
    </source>
</evidence>